<name>A0A4Y2A9A6_ARAVE</name>
<dbReference type="Proteomes" id="UP000499080">
    <property type="component" value="Unassembled WGS sequence"/>
</dbReference>
<sequence length="99" mass="11094">MSDDRKPHLFTRQGDKVRCFSSRRQVLFGIPVIRKWSALYSDGQRVISCVLLYGRFSPTLGKLFPALEGCIPQNIISQGVEEDITQDLGGTISNGKNHQ</sequence>
<gene>
    <name evidence="1" type="ORF">AVEN_234266_1</name>
</gene>
<accession>A0A4Y2A9A6</accession>
<evidence type="ECO:0000313" key="2">
    <source>
        <dbReference type="Proteomes" id="UP000499080"/>
    </source>
</evidence>
<reference evidence="1 2" key="1">
    <citation type="journal article" date="2019" name="Sci. Rep.">
        <title>Orb-weaving spider Araneus ventricosus genome elucidates the spidroin gene catalogue.</title>
        <authorList>
            <person name="Kono N."/>
            <person name="Nakamura H."/>
            <person name="Ohtoshi R."/>
            <person name="Moran D.A.P."/>
            <person name="Shinohara A."/>
            <person name="Yoshida Y."/>
            <person name="Fujiwara M."/>
            <person name="Mori M."/>
            <person name="Tomita M."/>
            <person name="Arakawa K."/>
        </authorList>
    </citation>
    <scope>NUCLEOTIDE SEQUENCE [LARGE SCALE GENOMIC DNA]</scope>
</reference>
<dbReference type="EMBL" id="BGPR01000009">
    <property type="protein sequence ID" value="GBL75935.1"/>
    <property type="molecule type" value="Genomic_DNA"/>
</dbReference>
<organism evidence="1 2">
    <name type="scientific">Araneus ventricosus</name>
    <name type="common">Orbweaver spider</name>
    <name type="synonym">Epeira ventricosa</name>
    <dbReference type="NCBI Taxonomy" id="182803"/>
    <lineage>
        <taxon>Eukaryota</taxon>
        <taxon>Metazoa</taxon>
        <taxon>Ecdysozoa</taxon>
        <taxon>Arthropoda</taxon>
        <taxon>Chelicerata</taxon>
        <taxon>Arachnida</taxon>
        <taxon>Araneae</taxon>
        <taxon>Araneomorphae</taxon>
        <taxon>Entelegynae</taxon>
        <taxon>Araneoidea</taxon>
        <taxon>Araneidae</taxon>
        <taxon>Araneus</taxon>
    </lineage>
</organism>
<proteinExistence type="predicted"/>
<evidence type="ECO:0000313" key="1">
    <source>
        <dbReference type="EMBL" id="GBL75935.1"/>
    </source>
</evidence>
<keyword evidence="2" id="KW-1185">Reference proteome</keyword>
<comment type="caution">
    <text evidence="1">The sequence shown here is derived from an EMBL/GenBank/DDBJ whole genome shotgun (WGS) entry which is preliminary data.</text>
</comment>
<protein>
    <submittedName>
        <fullName evidence="1">Uncharacterized protein</fullName>
    </submittedName>
</protein>
<dbReference type="AlphaFoldDB" id="A0A4Y2A9A6"/>